<evidence type="ECO:0000313" key="2">
    <source>
        <dbReference type="EMBL" id="MBG0835011.1"/>
    </source>
</evidence>
<evidence type="ECO:0000313" key="3">
    <source>
        <dbReference type="Proteomes" id="UP000596932"/>
    </source>
</evidence>
<gene>
    <name evidence="2" type="ORF">H3221_07775</name>
</gene>
<dbReference type="AlphaFoldDB" id="A0A931CW17"/>
<evidence type="ECO:0000256" key="1">
    <source>
        <dbReference type="SAM" id="SignalP"/>
    </source>
</evidence>
<accession>A0A931CW17</accession>
<name>A0A931CW17_9PSED</name>
<dbReference type="InterPro" id="IPR038646">
    <property type="entry name" value="Atu4866-like_sf"/>
</dbReference>
<proteinExistence type="predicted"/>
<dbReference type="Pfam" id="PF11512">
    <property type="entry name" value="Atu4866"/>
    <property type="match status" value="1"/>
</dbReference>
<feature type="signal peptide" evidence="1">
    <location>
        <begin position="1"/>
        <end position="23"/>
    </location>
</feature>
<reference evidence="2" key="1">
    <citation type="submission" date="2020-07" db="EMBL/GenBank/DDBJ databases">
        <title>Pseudomonas chaetoceroseae sp. nov., a new member of the Pseudomonas oleovorans group isolated from a culture of Chaetoceros calcitrans.</title>
        <authorList>
            <person name="Girard L."/>
            <person name="Lood C."/>
            <person name="De Mot R."/>
            <person name="Baudart J."/>
        </authorList>
    </citation>
    <scope>NUCLEOTIDE SEQUENCE</scope>
    <source>
        <strain evidence="2">536</strain>
    </source>
</reference>
<organism evidence="2 3">
    <name type="scientific">Pseudomonas chaetocerotis</name>
    <dbReference type="NCBI Taxonomy" id="2758695"/>
    <lineage>
        <taxon>Bacteria</taxon>
        <taxon>Pseudomonadati</taxon>
        <taxon>Pseudomonadota</taxon>
        <taxon>Gammaproteobacteria</taxon>
        <taxon>Pseudomonadales</taxon>
        <taxon>Pseudomonadaceae</taxon>
        <taxon>Pseudomonas</taxon>
    </lineage>
</organism>
<dbReference type="EMBL" id="JACFYX010000005">
    <property type="protein sequence ID" value="MBG0835011.1"/>
    <property type="molecule type" value="Genomic_DNA"/>
</dbReference>
<feature type="chain" id="PRO_5037228534" evidence="1">
    <location>
        <begin position="24"/>
        <end position="109"/>
    </location>
</feature>
<dbReference type="InterPro" id="IPR020955">
    <property type="entry name" value="Uncharacterised_Atu4866"/>
</dbReference>
<keyword evidence="3" id="KW-1185">Reference proteome</keyword>
<protein>
    <submittedName>
        <fullName evidence="2">Atu4866 domain-containing protein</fullName>
    </submittedName>
</protein>
<comment type="caution">
    <text evidence="2">The sequence shown here is derived from an EMBL/GenBank/DDBJ whole genome shotgun (WGS) entry which is preliminary data.</text>
</comment>
<dbReference type="Proteomes" id="UP000596932">
    <property type="component" value="Unassembled WGS sequence"/>
</dbReference>
<keyword evidence="1" id="KW-0732">Signal</keyword>
<dbReference type="Gene3D" id="2.40.128.290">
    <property type="entry name" value="Uncharacterised protein Atu4866, PF11512"/>
    <property type="match status" value="1"/>
</dbReference>
<sequence length="109" mass="12020">MSAKNTATALLMSGALLTGVAIAQSEHPHPYVGMWVTDDGRVRHELLANGRYDEARGNRESAYQGHYRVTGNHIDYVDDTGFTADGEFVDDVLYHGGMVLRRKALPTNE</sequence>